<sequence length="71" mass="7857">MRLMHMITVLVEFVTATFIVVSVRLMGTFIVIVVVVVIVVVIMTVIRVVRCTLMMLMICGFAGTLVITDVV</sequence>
<reference evidence="4" key="1">
    <citation type="submission" date="2017-02" db="UniProtKB">
        <authorList>
            <consortium name="WormBaseParasite"/>
        </authorList>
    </citation>
    <scope>IDENTIFICATION</scope>
</reference>
<dbReference type="EMBL" id="UXUI01008349">
    <property type="protein sequence ID" value="VDD91273.1"/>
    <property type="molecule type" value="Genomic_DNA"/>
</dbReference>
<evidence type="ECO:0000313" key="3">
    <source>
        <dbReference type="Proteomes" id="UP000274131"/>
    </source>
</evidence>
<feature type="transmembrane region" description="Helical" evidence="1">
    <location>
        <begin position="29"/>
        <end position="49"/>
    </location>
</feature>
<keyword evidence="1" id="KW-0812">Transmembrane</keyword>
<keyword evidence="1" id="KW-1133">Transmembrane helix</keyword>
<evidence type="ECO:0000256" key="1">
    <source>
        <dbReference type="SAM" id="Phobius"/>
    </source>
</evidence>
<dbReference type="WBParaSite" id="EVEC_0000642901-mRNA-1">
    <property type="protein sequence ID" value="EVEC_0000642901-mRNA-1"/>
    <property type="gene ID" value="EVEC_0000642901"/>
</dbReference>
<keyword evidence="1" id="KW-0472">Membrane</keyword>
<organism evidence="4">
    <name type="scientific">Enterobius vermicularis</name>
    <name type="common">Human pinworm</name>
    <dbReference type="NCBI Taxonomy" id="51028"/>
    <lineage>
        <taxon>Eukaryota</taxon>
        <taxon>Metazoa</taxon>
        <taxon>Ecdysozoa</taxon>
        <taxon>Nematoda</taxon>
        <taxon>Chromadorea</taxon>
        <taxon>Rhabditida</taxon>
        <taxon>Spirurina</taxon>
        <taxon>Oxyuridomorpha</taxon>
        <taxon>Oxyuroidea</taxon>
        <taxon>Oxyuridae</taxon>
        <taxon>Enterobius</taxon>
    </lineage>
</organism>
<gene>
    <name evidence="2" type="ORF">EVEC_LOCUS6024</name>
</gene>
<dbReference type="AlphaFoldDB" id="A0A0N4V7Y6"/>
<name>A0A0N4V7Y6_ENTVE</name>
<dbReference type="Proteomes" id="UP000274131">
    <property type="component" value="Unassembled WGS sequence"/>
</dbReference>
<accession>A0A0N4V7Y6</accession>
<keyword evidence="3" id="KW-1185">Reference proteome</keyword>
<proteinExistence type="predicted"/>
<evidence type="ECO:0000313" key="2">
    <source>
        <dbReference type="EMBL" id="VDD91273.1"/>
    </source>
</evidence>
<evidence type="ECO:0000313" key="4">
    <source>
        <dbReference type="WBParaSite" id="EVEC_0000642901-mRNA-1"/>
    </source>
</evidence>
<protein>
    <submittedName>
        <fullName evidence="4">ABC transmembrane type-1 domain-containing protein</fullName>
    </submittedName>
</protein>
<reference evidence="2 3" key="2">
    <citation type="submission" date="2018-10" db="EMBL/GenBank/DDBJ databases">
        <authorList>
            <consortium name="Pathogen Informatics"/>
        </authorList>
    </citation>
    <scope>NUCLEOTIDE SEQUENCE [LARGE SCALE GENOMIC DNA]</scope>
</reference>